<dbReference type="RefSeq" id="WP_175518885.1">
    <property type="nucleotide sequence ID" value="NZ_FNTB01000001.1"/>
</dbReference>
<name>A0A1H4NPN6_9FLAO</name>
<dbReference type="SUPFAM" id="SSF103647">
    <property type="entry name" value="TSP type-3 repeat"/>
    <property type="match status" value="1"/>
</dbReference>
<keyword evidence="1" id="KW-0732">Signal</keyword>
<gene>
    <name evidence="3" type="ORF">SAMN05192540_2006</name>
</gene>
<evidence type="ECO:0000313" key="3">
    <source>
        <dbReference type="EMBL" id="SEB96552.1"/>
    </source>
</evidence>
<dbReference type="NCBIfam" id="TIGR04183">
    <property type="entry name" value="Por_Secre_tail"/>
    <property type="match status" value="1"/>
</dbReference>
<dbReference type="Proteomes" id="UP000183038">
    <property type="component" value="Unassembled WGS sequence"/>
</dbReference>
<accession>A0A1H4NPN6</accession>
<sequence length="758" mass="83982">MSKVADGMILFSSNNLEKRNEAGELMWRFDFFDLDDYQYSSKPILRAMVTDENGSVYAQLSFLSNSPGSTSIANIDIPHGDSLIKINPNGELLWCKKLTGSTSPKLIYHDGYVYVLGVFNDTINISDTYIFENRENLDCSAGSLENIYARDIFIAKFNSIGQVQNAIVFGGFAHDDLKAVTKDANGNLYLAINYGTSSCTTDETQIHKIDSHLRTVWSKTISKEYVEGNGSSVLQPSDIHIGVNGKLYLWAYASSTVVSNDYRFVNTSAGYTAGLLEYNADDGSFLNYISYDGFANYGLRGYMSDFKGHLMIATNFHNSVVFDNGSISAINEGEEDALLIRFNLNSFKAEYVIHNKGEPKGNSTWTNSLSGPIHIVNDDLYYSGGMYLNSSNFNSEIVLHNYVGNEEFENFYLLKYNLKGLDLTNEEDDTDLDGVLNAMDSCPNTPSGESVDENGCSSAQKDSDLDGVTDNLDKCPDTFPNAEVNIDGCSQDQIDIDLDGVPDIRDNCDDTQLGATVNEEGCEIVILDSDLFQIEAVGEACKDASNGRIDIQTEDTSTVYRAVLNGTQEISFTGETQFADLAPGQYELCILAHEVDSDTLCYSLKIEEATDLDLDGKVDLTARILKLELSGSSNYKIDFNGDQFETQESFFELKLQNGTNKVLVTTDHLCQDSVSYTVDLDLQIAPNPFTDEIDLSQIKGNGLVKVTIHTLQGLEVYHEIFHPDEPVILKNLTRLSSGIYLLNYSEGQQQFSQKIIRK</sequence>
<dbReference type="Gene3D" id="4.10.1080.10">
    <property type="entry name" value="TSP type-3 repeat"/>
    <property type="match status" value="1"/>
</dbReference>
<dbReference type="InterPro" id="IPR028974">
    <property type="entry name" value="TSP_type-3_rpt"/>
</dbReference>
<dbReference type="InterPro" id="IPR026444">
    <property type="entry name" value="Secre_tail"/>
</dbReference>
<evidence type="ECO:0000256" key="1">
    <source>
        <dbReference type="ARBA" id="ARBA00022729"/>
    </source>
</evidence>
<dbReference type="GO" id="GO:0007155">
    <property type="term" value="P:cell adhesion"/>
    <property type="evidence" value="ECO:0007669"/>
    <property type="project" value="InterPro"/>
</dbReference>
<dbReference type="InterPro" id="IPR003367">
    <property type="entry name" value="Thrombospondin_3-like_rpt"/>
</dbReference>
<evidence type="ECO:0000256" key="2">
    <source>
        <dbReference type="SAM" id="MobiDB-lite"/>
    </source>
</evidence>
<reference evidence="3 4" key="1">
    <citation type="submission" date="2016-10" db="EMBL/GenBank/DDBJ databases">
        <authorList>
            <person name="de Groot N.N."/>
        </authorList>
    </citation>
    <scope>NUCLEOTIDE SEQUENCE [LARGE SCALE GENOMIC DNA]</scope>
    <source>
        <strain evidence="3 4">MAR_2009_71</strain>
    </source>
</reference>
<dbReference type="GO" id="GO:0005509">
    <property type="term" value="F:calcium ion binding"/>
    <property type="evidence" value="ECO:0007669"/>
    <property type="project" value="InterPro"/>
</dbReference>
<dbReference type="Pfam" id="PF02412">
    <property type="entry name" value="TSP_3"/>
    <property type="match status" value="2"/>
</dbReference>
<evidence type="ECO:0000313" key="4">
    <source>
        <dbReference type="Proteomes" id="UP000183038"/>
    </source>
</evidence>
<feature type="region of interest" description="Disordered" evidence="2">
    <location>
        <begin position="442"/>
        <end position="463"/>
    </location>
</feature>
<proteinExistence type="predicted"/>
<dbReference type="EMBL" id="FNTB01000001">
    <property type="protein sequence ID" value="SEB96552.1"/>
    <property type="molecule type" value="Genomic_DNA"/>
</dbReference>
<organism evidence="3 4">
    <name type="scientific">Maribacter dokdonensis</name>
    <dbReference type="NCBI Taxonomy" id="320912"/>
    <lineage>
        <taxon>Bacteria</taxon>
        <taxon>Pseudomonadati</taxon>
        <taxon>Bacteroidota</taxon>
        <taxon>Flavobacteriia</taxon>
        <taxon>Flavobacteriales</taxon>
        <taxon>Flavobacteriaceae</taxon>
        <taxon>Maribacter</taxon>
    </lineage>
</organism>
<dbReference type="AlphaFoldDB" id="A0A1H4NPN6"/>
<protein>
    <submittedName>
        <fullName evidence="3">Por secretion system C-terminal sorting domain-containing protein</fullName>
    </submittedName>
</protein>